<sequence length="81" mass="8678">MKDYFYAALSSDLSSVLPHDYLIVLGDFNAGVADSPGLYDAAVGPVTIEALNDNGFRATSEQTEKKIGHLEFEAALKNVKG</sequence>
<accession>A0AA88L7P3</accession>
<dbReference type="Proteomes" id="UP001187531">
    <property type="component" value="Unassembled WGS sequence"/>
</dbReference>
<evidence type="ECO:0000313" key="2">
    <source>
        <dbReference type="Proteomes" id="UP001187531"/>
    </source>
</evidence>
<dbReference type="EMBL" id="JAVRJZ010000007">
    <property type="protein sequence ID" value="KAK2720012.1"/>
    <property type="molecule type" value="Genomic_DNA"/>
</dbReference>
<comment type="caution">
    <text evidence="1">The sequence shown here is derived from an EMBL/GenBank/DDBJ whole genome shotgun (WGS) entry which is preliminary data.</text>
</comment>
<proteinExistence type="predicted"/>
<gene>
    <name evidence="1" type="ORF">QYM36_004052</name>
</gene>
<name>A0AA88L7P3_ARTSF</name>
<dbReference type="AlphaFoldDB" id="A0AA88L7P3"/>
<keyword evidence="2" id="KW-1185">Reference proteome</keyword>
<protein>
    <recommendedName>
        <fullName evidence="3">Endonuclease/exonuclease/phosphatase domain-containing protein</fullName>
    </recommendedName>
</protein>
<evidence type="ECO:0000313" key="1">
    <source>
        <dbReference type="EMBL" id="KAK2720012.1"/>
    </source>
</evidence>
<reference evidence="1" key="1">
    <citation type="submission" date="2023-07" db="EMBL/GenBank/DDBJ databases">
        <title>Chromosome-level genome assembly of Artemia franciscana.</title>
        <authorList>
            <person name="Jo E."/>
        </authorList>
    </citation>
    <scope>NUCLEOTIDE SEQUENCE</scope>
    <source>
        <tissue evidence="1">Whole body</tissue>
    </source>
</reference>
<organism evidence="1 2">
    <name type="scientific">Artemia franciscana</name>
    <name type="common">Brine shrimp</name>
    <name type="synonym">Artemia sanfranciscana</name>
    <dbReference type="NCBI Taxonomy" id="6661"/>
    <lineage>
        <taxon>Eukaryota</taxon>
        <taxon>Metazoa</taxon>
        <taxon>Ecdysozoa</taxon>
        <taxon>Arthropoda</taxon>
        <taxon>Crustacea</taxon>
        <taxon>Branchiopoda</taxon>
        <taxon>Anostraca</taxon>
        <taxon>Artemiidae</taxon>
        <taxon>Artemia</taxon>
    </lineage>
</organism>
<evidence type="ECO:0008006" key="3">
    <source>
        <dbReference type="Google" id="ProtNLM"/>
    </source>
</evidence>